<keyword evidence="3" id="KW-1185">Reference proteome</keyword>
<name>M0BU14_9EURY</name>
<dbReference type="Proteomes" id="UP000011560">
    <property type="component" value="Unassembled WGS sequence"/>
</dbReference>
<dbReference type="EMBL" id="AOIQ01000006">
    <property type="protein sequence ID" value="ELZ13602.1"/>
    <property type="molecule type" value="Genomic_DNA"/>
</dbReference>
<protein>
    <recommendedName>
        <fullName evidence="4">Type I restriction enzyme R protein N-terminal domain-containing protein</fullName>
    </recommendedName>
</protein>
<comment type="caution">
    <text evidence="2">The sequence shown here is derived from an EMBL/GenBank/DDBJ whole genome shotgun (WGS) entry which is preliminary data.</text>
</comment>
<reference evidence="2 3" key="1">
    <citation type="journal article" date="2014" name="PLoS Genet.">
        <title>Phylogenetically driven sequencing of extremely halophilic archaea reveals strategies for static and dynamic osmo-response.</title>
        <authorList>
            <person name="Becker E.A."/>
            <person name="Seitzer P.M."/>
            <person name="Tritt A."/>
            <person name="Larsen D."/>
            <person name="Krusor M."/>
            <person name="Yao A.I."/>
            <person name="Wu D."/>
            <person name="Madern D."/>
            <person name="Eisen J.A."/>
            <person name="Darling A.E."/>
            <person name="Facciotti M.T."/>
        </authorList>
    </citation>
    <scope>NUCLEOTIDE SEQUENCE [LARGE SCALE GENOMIC DNA]</scope>
    <source>
        <strain evidence="2 3">JCM 14624</strain>
    </source>
</reference>
<feature type="compositionally biased region" description="Low complexity" evidence="1">
    <location>
        <begin position="217"/>
        <end position="232"/>
    </location>
</feature>
<organism evidence="2 3">
    <name type="scientific">Halovivax asiaticus JCM 14624</name>
    <dbReference type="NCBI Taxonomy" id="1227490"/>
    <lineage>
        <taxon>Archaea</taxon>
        <taxon>Methanobacteriati</taxon>
        <taxon>Methanobacteriota</taxon>
        <taxon>Stenosarchaea group</taxon>
        <taxon>Halobacteria</taxon>
        <taxon>Halobacteriales</taxon>
        <taxon>Natrialbaceae</taxon>
        <taxon>Halovivax</taxon>
    </lineage>
</organism>
<evidence type="ECO:0008006" key="4">
    <source>
        <dbReference type="Google" id="ProtNLM"/>
    </source>
</evidence>
<evidence type="ECO:0000313" key="2">
    <source>
        <dbReference type="EMBL" id="ELZ13602.1"/>
    </source>
</evidence>
<proteinExistence type="predicted"/>
<dbReference type="STRING" id="1227490.C479_02116"/>
<dbReference type="AlphaFoldDB" id="M0BU14"/>
<accession>M0BU14</accession>
<sequence length="359" mass="38072">MSEFALDRYATRLDRVLSVAPPRSRRETLSWVFQPLWTHLGWDIDAATGRGSIGQFEYDSILVVGSSPSTPAVLVVAEPADQSLSAARQDKIAAGMRQSGIDRAMYSNGRRFVLFAGDGSDRVEIDHESIPTRTGQFAPLSHDAVTTHCRDIPTESVRRRRIAVSGTEIASSIESILTEELGSSPPVDEASLPALLAAIDDAGTAGGSGMESSGQVASPSPASESDPAAEPDGPAHDRPDSILPASDETGEFVVRVFNDRGSIGAVAHSTSAGALVEAAAYFFERGLSGIRLPWGPDGGSTVVHDEPVDSDGAVWDAYEQLPNGLYVNTSGSVADRRQRVEALASRAGLRVMLRGDWSN</sequence>
<dbReference type="RefSeq" id="WP_007697151.1">
    <property type="nucleotide sequence ID" value="NZ_AOIQ01000006.1"/>
</dbReference>
<evidence type="ECO:0000313" key="3">
    <source>
        <dbReference type="Proteomes" id="UP000011560"/>
    </source>
</evidence>
<feature type="region of interest" description="Disordered" evidence="1">
    <location>
        <begin position="203"/>
        <end position="245"/>
    </location>
</feature>
<gene>
    <name evidence="2" type="ORF">C479_02116</name>
</gene>
<evidence type="ECO:0000256" key="1">
    <source>
        <dbReference type="SAM" id="MobiDB-lite"/>
    </source>
</evidence>
<dbReference type="OrthoDB" id="330911at2157"/>